<evidence type="ECO:0000256" key="3">
    <source>
        <dbReference type="ARBA" id="ARBA00023155"/>
    </source>
</evidence>
<reference evidence="9 10" key="1">
    <citation type="journal article" date="2018" name="Sci. Rep.">
        <title>Comparative analysis of the Pocillopora damicornis genome highlights role of immune system in coral evolution.</title>
        <authorList>
            <person name="Cunning R."/>
            <person name="Bay R.A."/>
            <person name="Gillette P."/>
            <person name="Baker A.C."/>
            <person name="Traylor-Knowles N."/>
        </authorList>
    </citation>
    <scope>NUCLEOTIDE SEQUENCE [LARGE SCALE GENOMIC DNA]</scope>
    <source>
        <strain evidence="9">RSMAS</strain>
        <tissue evidence="9">Whole animal</tissue>
    </source>
</reference>
<dbReference type="SMART" id="SM00389">
    <property type="entry name" value="HOX"/>
    <property type="match status" value="1"/>
</dbReference>
<evidence type="ECO:0000313" key="9">
    <source>
        <dbReference type="EMBL" id="RMX55865.1"/>
    </source>
</evidence>
<evidence type="ECO:0000256" key="7">
    <source>
        <dbReference type="SAM" id="MobiDB-lite"/>
    </source>
</evidence>
<dbReference type="PROSITE" id="PS00027">
    <property type="entry name" value="HOMEOBOX_1"/>
    <property type="match status" value="1"/>
</dbReference>
<evidence type="ECO:0000256" key="1">
    <source>
        <dbReference type="ARBA" id="ARBA00004123"/>
    </source>
</evidence>
<keyword evidence="3 5" id="KW-0371">Homeobox</keyword>
<comment type="caution">
    <text evidence="9">The sequence shown here is derived from an EMBL/GenBank/DDBJ whole genome shotgun (WGS) entry which is preliminary data.</text>
</comment>
<feature type="compositionally biased region" description="Basic and acidic residues" evidence="7">
    <location>
        <begin position="133"/>
        <end position="144"/>
    </location>
</feature>
<feature type="DNA-binding region" description="Homeobox" evidence="5">
    <location>
        <begin position="146"/>
        <end position="205"/>
    </location>
</feature>
<name>A0A3M6UQF1_POCDA</name>
<dbReference type="CDD" id="cd00086">
    <property type="entry name" value="homeodomain"/>
    <property type="match status" value="1"/>
</dbReference>
<feature type="domain" description="Homeobox" evidence="8">
    <location>
        <begin position="144"/>
        <end position="204"/>
    </location>
</feature>
<evidence type="ECO:0000256" key="5">
    <source>
        <dbReference type="PROSITE-ProRule" id="PRU00108"/>
    </source>
</evidence>
<keyword evidence="2 5" id="KW-0238">DNA-binding</keyword>
<accession>A0A3M6UQF1</accession>
<evidence type="ECO:0000313" key="10">
    <source>
        <dbReference type="Proteomes" id="UP000275408"/>
    </source>
</evidence>
<comment type="subcellular location">
    <subcellularLocation>
        <location evidence="1 5 6">Nucleus</location>
    </subcellularLocation>
</comment>
<dbReference type="AlphaFoldDB" id="A0A3M6UQF1"/>
<dbReference type="STRING" id="46731.A0A3M6UQF1"/>
<dbReference type="InterPro" id="IPR017970">
    <property type="entry name" value="Homeobox_CS"/>
</dbReference>
<feature type="region of interest" description="Disordered" evidence="7">
    <location>
        <begin position="122"/>
        <end position="149"/>
    </location>
</feature>
<evidence type="ECO:0000256" key="4">
    <source>
        <dbReference type="ARBA" id="ARBA00023242"/>
    </source>
</evidence>
<dbReference type="GO" id="GO:0005634">
    <property type="term" value="C:nucleus"/>
    <property type="evidence" value="ECO:0007669"/>
    <property type="project" value="UniProtKB-SubCell"/>
</dbReference>
<organism evidence="9 10">
    <name type="scientific">Pocillopora damicornis</name>
    <name type="common">Cauliflower coral</name>
    <name type="synonym">Millepora damicornis</name>
    <dbReference type="NCBI Taxonomy" id="46731"/>
    <lineage>
        <taxon>Eukaryota</taxon>
        <taxon>Metazoa</taxon>
        <taxon>Cnidaria</taxon>
        <taxon>Anthozoa</taxon>
        <taxon>Hexacorallia</taxon>
        <taxon>Scleractinia</taxon>
        <taxon>Astrocoeniina</taxon>
        <taxon>Pocilloporidae</taxon>
        <taxon>Pocillopora</taxon>
    </lineage>
</organism>
<evidence type="ECO:0000256" key="2">
    <source>
        <dbReference type="ARBA" id="ARBA00023125"/>
    </source>
</evidence>
<dbReference type="InterPro" id="IPR009057">
    <property type="entry name" value="Homeodomain-like_sf"/>
</dbReference>
<dbReference type="GO" id="GO:0000981">
    <property type="term" value="F:DNA-binding transcription factor activity, RNA polymerase II-specific"/>
    <property type="evidence" value="ECO:0007669"/>
    <property type="project" value="InterPro"/>
</dbReference>
<evidence type="ECO:0000256" key="6">
    <source>
        <dbReference type="RuleBase" id="RU000682"/>
    </source>
</evidence>
<dbReference type="GO" id="GO:0030182">
    <property type="term" value="P:neuron differentiation"/>
    <property type="evidence" value="ECO:0007669"/>
    <property type="project" value="TreeGrafter"/>
</dbReference>
<dbReference type="Pfam" id="PF00046">
    <property type="entry name" value="Homeodomain"/>
    <property type="match status" value="1"/>
</dbReference>
<keyword evidence="10" id="KW-1185">Reference proteome</keyword>
<dbReference type="Proteomes" id="UP000275408">
    <property type="component" value="Unassembled WGS sequence"/>
</dbReference>
<dbReference type="PRINTS" id="PR00031">
    <property type="entry name" value="HTHREPRESSR"/>
</dbReference>
<dbReference type="SUPFAM" id="SSF46689">
    <property type="entry name" value="Homeodomain-like"/>
    <property type="match status" value="1"/>
</dbReference>
<dbReference type="Gene3D" id="1.10.10.60">
    <property type="entry name" value="Homeodomain-like"/>
    <property type="match status" value="1"/>
</dbReference>
<dbReference type="OrthoDB" id="6159439at2759"/>
<dbReference type="InterPro" id="IPR050877">
    <property type="entry name" value="EMX-VAX-Noto_Homeobox_TFs"/>
</dbReference>
<dbReference type="PROSITE" id="PS50071">
    <property type="entry name" value="HOMEOBOX_2"/>
    <property type="match status" value="1"/>
</dbReference>
<protein>
    <recommendedName>
        <fullName evidence="8">Homeobox domain-containing protein</fullName>
    </recommendedName>
</protein>
<gene>
    <name evidence="9" type="ORF">pdam_00006259</name>
</gene>
<dbReference type="InterPro" id="IPR001356">
    <property type="entry name" value="HD"/>
</dbReference>
<keyword evidence="4 5" id="KW-0539">Nucleus</keyword>
<dbReference type="PANTHER" id="PTHR24339">
    <property type="entry name" value="HOMEOBOX PROTEIN EMX-RELATED"/>
    <property type="match status" value="1"/>
</dbReference>
<dbReference type="PANTHER" id="PTHR24339:SF67">
    <property type="entry name" value="GNOT1 HOMEODOMAIN PROTEIN-RELATED"/>
    <property type="match status" value="1"/>
</dbReference>
<proteinExistence type="predicted"/>
<dbReference type="InterPro" id="IPR000047">
    <property type="entry name" value="HTH_motif"/>
</dbReference>
<evidence type="ECO:0000259" key="8">
    <source>
        <dbReference type="PROSITE" id="PS50071"/>
    </source>
</evidence>
<dbReference type="GO" id="GO:0000978">
    <property type="term" value="F:RNA polymerase II cis-regulatory region sequence-specific DNA binding"/>
    <property type="evidence" value="ECO:0007669"/>
    <property type="project" value="TreeGrafter"/>
</dbReference>
<dbReference type="EMBL" id="RCHS01000990">
    <property type="protein sequence ID" value="RMX55865.1"/>
    <property type="molecule type" value="Genomic_DNA"/>
</dbReference>
<sequence length="219" mass="25064">MQTDERSSPLKADSDNIFPCPCSVCVPTYGKDFSSETALMAPPRETMSRHHRLLGFTGPPIPMLPYTQIPGSPTRLLMPYALHRAPYQRAVFAPDACYRSGSVQETPKQEILRESHLIQTESLTPNPDASGRYWDRSGNKGPHEKSRRMRTVFSPQQLDRLERYFKNQQYVGSAQRIIIASQLGLSETQVKVWFQNRRIRWRKTALNGPKKTLTEDQES</sequence>